<dbReference type="Proteomes" id="UP000293360">
    <property type="component" value="Unassembled WGS sequence"/>
</dbReference>
<feature type="chain" id="PRO_5020508853" evidence="1">
    <location>
        <begin position="22"/>
        <end position="138"/>
    </location>
</feature>
<accession>A0A4Q4TJF7</accession>
<evidence type="ECO:0000313" key="2">
    <source>
        <dbReference type="EMBL" id="RYP06124.1"/>
    </source>
</evidence>
<evidence type="ECO:0000313" key="3">
    <source>
        <dbReference type="Proteomes" id="UP000293360"/>
    </source>
</evidence>
<dbReference type="EMBL" id="QJNU01000142">
    <property type="protein sequence ID" value="RYP06124.1"/>
    <property type="molecule type" value="Genomic_DNA"/>
</dbReference>
<comment type="caution">
    <text evidence="2">The sequence shown here is derived from an EMBL/GenBank/DDBJ whole genome shotgun (WGS) entry which is preliminary data.</text>
</comment>
<reference evidence="2 3" key="1">
    <citation type="submission" date="2018-06" db="EMBL/GenBank/DDBJ databases">
        <title>Complete Genomes of Monosporascus.</title>
        <authorList>
            <person name="Robinson A.J."/>
            <person name="Natvig D.O."/>
        </authorList>
    </citation>
    <scope>NUCLEOTIDE SEQUENCE [LARGE SCALE GENOMIC DNA]</scope>
    <source>
        <strain evidence="2 3">CBS 110550</strain>
    </source>
</reference>
<feature type="signal peptide" evidence="1">
    <location>
        <begin position="1"/>
        <end position="21"/>
    </location>
</feature>
<dbReference type="OrthoDB" id="2910287at2759"/>
<organism evidence="2 3">
    <name type="scientific">Monosporascus ibericus</name>
    <dbReference type="NCBI Taxonomy" id="155417"/>
    <lineage>
        <taxon>Eukaryota</taxon>
        <taxon>Fungi</taxon>
        <taxon>Dikarya</taxon>
        <taxon>Ascomycota</taxon>
        <taxon>Pezizomycotina</taxon>
        <taxon>Sordariomycetes</taxon>
        <taxon>Xylariomycetidae</taxon>
        <taxon>Xylariales</taxon>
        <taxon>Xylariales incertae sedis</taxon>
        <taxon>Monosporascus</taxon>
    </lineage>
</organism>
<gene>
    <name evidence="2" type="ORF">DL764_003346</name>
</gene>
<protein>
    <submittedName>
        <fullName evidence="2">Uncharacterized protein</fullName>
    </submittedName>
</protein>
<keyword evidence="3" id="KW-1185">Reference proteome</keyword>
<proteinExistence type="predicted"/>
<evidence type="ECO:0000256" key="1">
    <source>
        <dbReference type="SAM" id="SignalP"/>
    </source>
</evidence>
<dbReference type="AlphaFoldDB" id="A0A4Q4TJF7"/>
<keyword evidence="1" id="KW-0732">Signal</keyword>
<dbReference type="STRING" id="155417.A0A4Q4TJF7"/>
<name>A0A4Q4TJF7_9PEZI</name>
<sequence length="138" mass="15021">MQLSTAITGLIAAAAWSSALPAEKLVKREVGGADIRYPKVLICHGPNATGTCTHEVYSLRECHNLPPKLQRNASTFAPDGEDFFCFPRAGNCSEICTSPTGCTFGAVDFHSPRKWDLSAINWQHLIGSFDCYLNKTTS</sequence>